<dbReference type="Proteomes" id="UP000555728">
    <property type="component" value="Unassembled WGS sequence"/>
</dbReference>
<accession>A0A7W6S2Z5</accession>
<proteinExistence type="predicted"/>
<sequence length="82" mass="9051">MLKLPRLPDRTPVRLTVTLDAPLNAALKEYVSYLNGQHVSLRGLWRKSLTVQYRPRLRHHETPPAMAPRRIASSPAGAGGGA</sequence>
<keyword evidence="3" id="KW-1185">Reference proteome</keyword>
<evidence type="ECO:0000313" key="2">
    <source>
        <dbReference type="EMBL" id="MBB4287931.1"/>
    </source>
</evidence>
<protein>
    <recommendedName>
        <fullName evidence="4">DUF2274 domain-containing protein</fullName>
    </recommendedName>
</protein>
<dbReference type="RefSeq" id="WP_184438156.1">
    <property type="nucleotide sequence ID" value="NZ_JACIGI010000066.1"/>
</dbReference>
<name>A0A7W6S2Z5_9PROT</name>
<dbReference type="InterPro" id="IPR018733">
    <property type="entry name" value="DUF2274"/>
</dbReference>
<dbReference type="AlphaFoldDB" id="A0A7W6S2Z5"/>
<organism evidence="2 3">
    <name type="scientific">Roseospira goensis</name>
    <dbReference type="NCBI Taxonomy" id="391922"/>
    <lineage>
        <taxon>Bacteria</taxon>
        <taxon>Pseudomonadati</taxon>
        <taxon>Pseudomonadota</taxon>
        <taxon>Alphaproteobacteria</taxon>
        <taxon>Rhodospirillales</taxon>
        <taxon>Rhodospirillaceae</taxon>
        <taxon>Roseospira</taxon>
    </lineage>
</organism>
<dbReference type="Pfam" id="PF10038">
    <property type="entry name" value="DUF2274"/>
    <property type="match status" value="1"/>
</dbReference>
<evidence type="ECO:0008006" key="4">
    <source>
        <dbReference type="Google" id="ProtNLM"/>
    </source>
</evidence>
<evidence type="ECO:0000313" key="3">
    <source>
        <dbReference type="Proteomes" id="UP000555728"/>
    </source>
</evidence>
<evidence type="ECO:0000256" key="1">
    <source>
        <dbReference type="SAM" id="MobiDB-lite"/>
    </source>
</evidence>
<comment type="caution">
    <text evidence="2">The sequence shown here is derived from an EMBL/GenBank/DDBJ whole genome shotgun (WGS) entry which is preliminary data.</text>
</comment>
<feature type="region of interest" description="Disordered" evidence="1">
    <location>
        <begin position="58"/>
        <end position="82"/>
    </location>
</feature>
<gene>
    <name evidence="2" type="ORF">GGD88_003698</name>
</gene>
<dbReference type="EMBL" id="JACIGI010000066">
    <property type="protein sequence ID" value="MBB4287931.1"/>
    <property type="molecule type" value="Genomic_DNA"/>
</dbReference>
<reference evidence="2 3" key="1">
    <citation type="submission" date="2020-08" db="EMBL/GenBank/DDBJ databases">
        <title>Genome sequencing of Purple Non-Sulfur Bacteria from various extreme environments.</title>
        <authorList>
            <person name="Mayer M."/>
        </authorList>
    </citation>
    <scope>NUCLEOTIDE SEQUENCE [LARGE SCALE GENOMIC DNA]</scope>
    <source>
        <strain evidence="2 3">JA135</strain>
    </source>
</reference>